<dbReference type="InterPro" id="IPR029441">
    <property type="entry name" value="Cass2"/>
</dbReference>
<reference evidence="2 3" key="1">
    <citation type="submission" date="2018-06" db="EMBL/GenBank/DDBJ databases">
        <authorList>
            <consortium name="Pathogen Informatics"/>
            <person name="Doyle S."/>
        </authorList>
    </citation>
    <scope>NUCLEOTIDE SEQUENCE [LARGE SCALE GENOMIC DNA]</scope>
    <source>
        <strain evidence="2 3">NCTC13316</strain>
    </source>
</reference>
<dbReference type="PANTHER" id="PTHR36444:SF2">
    <property type="entry name" value="TRANSCRIPTIONAL REGULATOR PROTEIN YOBU-RELATED"/>
    <property type="match status" value="1"/>
</dbReference>
<dbReference type="PANTHER" id="PTHR36444">
    <property type="entry name" value="TRANSCRIPTIONAL REGULATOR PROTEIN YOBU-RELATED"/>
    <property type="match status" value="1"/>
</dbReference>
<dbReference type="Gene3D" id="3.20.80.10">
    <property type="entry name" value="Regulatory factor, effector binding domain"/>
    <property type="match status" value="1"/>
</dbReference>
<feature type="domain" description="AraC effector-binding" evidence="1">
    <location>
        <begin position="4"/>
        <end position="146"/>
    </location>
</feature>
<dbReference type="InterPro" id="IPR011256">
    <property type="entry name" value="Reg_factor_effector_dom_sf"/>
</dbReference>
<dbReference type="SMART" id="SM00871">
    <property type="entry name" value="AraC_E_bind"/>
    <property type="match status" value="1"/>
</dbReference>
<evidence type="ECO:0000313" key="3">
    <source>
        <dbReference type="Proteomes" id="UP000254794"/>
    </source>
</evidence>
<dbReference type="AlphaFoldDB" id="A0A378JQK9"/>
<dbReference type="OrthoDB" id="3173400at2"/>
<keyword evidence="3" id="KW-1185">Reference proteome</keyword>
<accession>A0A378JQK9</accession>
<gene>
    <name evidence="2" type="ORF">NCTC13316_00493</name>
</gene>
<proteinExistence type="predicted"/>
<evidence type="ECO:0000259" key="1">
    <source>
        <dbReference type="SMART" id="SM00871"/>
    </source>
</evidence>
<dbReference type="Pfam" id="PF14526">
    <property type="entry name" value="Cass2"/>
    <property type="match status" value="1"/>
</dbReference>
<dbReference type="RefSeq" id="WP_115330131.1">
    <property type="nucleotide sequence ID" value="NZ_CAAAHP010000004.1"/>
</dbReference>
<evidence type="ECO:0000313" key="2">
    <source>
        <dbReference type="EMBL" id="STX50412.1"/>
    </source>
</evidence>
<dbReference type="InterPro" id="IPR010499">
    <property type="entry name" value="AraC_E-bd"/>
</dbReference>
<dbReference type="EMBL" id="UGOD01000001">
    <property type="protein sequence ID" value="STX50412.1"/>
    <property type="molecule type" value="Genomic_DNA"/>
</dbReference>
<name>A0A378JQK9_9GAMM</name>
<dbReference type="InterPro" id="IPR053182">
    <property type="entry name" value="YobU-like_regulator"/>
</dbReference>
<protein>
    <submittedName>
        <fullName evidence="2">Transcription activator, effector binding</fullName>
    </submittedName>
</protein>
<organism evidence="2 3">
    <name type="scientific">Legionella busanensis</name>
    <dbReference type="NCBI Taxonomy" id="190655"/>
    <lineage>
        <taxon>Bacteria</taxon>
        <taxon>Pseudomonadati</taxon>
        <taxon>Pseudomonadota</taxon>
        <taxon>Gammaproteobacteria</taxon>
        <taxon>Legionellales</taxon>
        <taxon>Legionellaceae</taxon>
        <taxon>Legionella</taxon>
    </lineage>
</organism>
<dbReference type="SUPFAM" id="SSF55136">
    <property type="entry name" value="Probable bacterial effector-binding domain"/>
    <property type="match status" value="1"/>
</dbReference>
<sequence>MTMIKPNMQFVDSFKVVGFSIRTKNSDEFIPKTAKIPNLWQQFNASQLKDITPVFGVYSDYESDVDGSYNITVGVTNKDGFKLNHVTITAGKYLVFKNSGPIPDIIVNTWKLIWDYFANETTYQRNYMTDFEHYNGSEVAIYIGINE</sequence>
<dbReference type="Proteomes" id="UP000254794">
    <property type="component" value="Unassembled WGS sequence"/>
</dbReference>